<dbReference type="Proteomes" id="UP000035909">
    <property type="component" value="Unassembled WGS sequence"/>
</dbReference>
<name>A0A0J1H9T3_9GAMM</name>
<gene>
    <name evidence="2" type="ORF">ABT57_15310</name>
</gene>
<dbReference type="Gene3D" id="3.40.630.30">
    <property type="match status" value="1"/>
</dbReference>
<dbReference type="PATRIC" id="fig|320778.3.peg.3328"/>
<dbReference type="InterPro" id="IPR052564">
    <property type="entry name" value="N-acetyltrans/Recomb-assoc"/>
</dbReference>
<dbReference type="PANTHER" id="PTHR43451">
    <property type="entry name" value="ACETYLTRANSFERASE (GNAT) FAMILY PROTEIN"/>
    <property type="match status" value="1"/>
</dbReference>
<evidence type="ECO:0000313" key="2">
    <source>
        <dbReference type="EMBL" id="KLV08463.1"/>
    </source>
</evidence>
<dbReference type="GO" id="GO:0016747">
    <property type="term" value="F:acyltransferase activity, transferring groups other than amino-acyl groups"/>
    <property type="evidence" value="ECO:0007669"/>
    <property type="project" value="InterPro"/>
</dbReference>
<dbReference type="CDD" id="cd04301">
    <property type="entry name" value="NAT_SF"/>
    <property type="match status" value="1"/>
</dbReference>
<keyword evidence="3" id="KW-1185">Reference proteome</keyword>
<dbReference type="Pfam" id="PF13673">
    <property type="entry name" value="Acetyltransf_10"/>
    <property type="match status" value="1"/>
</dbReference>
<accession>A0A0J1H9T3</accession>
<proteinExistence type="predicted"/>
<dbReference type="SUPFAM" id="SSF55729">
    <property type="entry name" value="Acyl-CoA N-acyltransferases (Nat)"/>
    <property type="match status" value="1"/>
</dbReference>
<evidence type="ECO:0000259" key="1">
    <source>
        <dbReference type="PROSITE" id="PS51186"/>
    </source>
</evidence>
<dbReference type="PROSITE" id="PS51186">
    <property type="entry name" value="GNAT"/>
    <property type="match status" value="1"/>
</dbReference>
<dbReference type="InterPro" id="IPR016181">
    <property type="entry name" value="Acyl_CoA_acyltransferase"/>
</dbReference>
<evidence type="ECO:0000313" key="3">
    <source>
        <dbReference type="Proteomes" id="UP000035909"/>
    </source>
</evidence>
<keyword evidence="2" id="KW-0808">Transferase</keyword>
<dbReference type="InterPro" id="IPR000182">
    <property type="entry name" value="GNAT_dom"/>
</dbReference>
<sequence>MEAAKISDLDSIVELVERVSNSNILPHFSEEGRLFFTSKVLPDIKTTFDDTRFQRFKLTEHNQLIGYGAMRDHDYITHLFIDDDYQGTGLGKRLLHHLLKQSPSGEVRLRASVNAVNFYQAQGFEATAPESEVNGIRFVPMRWTRS</sequence>
<protein>
    <submittedName>
        <fullName evidence="2">Acetyltransferase</fullName>
    </submittedName>
</protein>
<dbReference type="STRING" id="320778.ABT57_15310"/>
<dbReference type="PANTHER" id="PTHR43451:SF1">
    <property type="entry name" value="ACETYLTRANSFERASE"/>
    <property type="match status" value="1"/>
</dbReference>
<comment type="caution">
    <text evidence="2">The sequence shown here is derived from an EMBL/GenBank/DDBJ whole genome shotgun (WGS) entry which is preliminary data.</text>
</comment>
<feature type="domain" description="N-acetyltransferase" evidence="1">
    <location>
        <begin position="1"/>
        <end position="146"/>
    </location>
</feature>
<reference evidence="2 3" key="1">
    <citation type="submission" date="2015-05" db="EMBL/GenBank/DDBJ databases">
        <title>Photobacterium galathea sp. nov.</title>
        <authorList>
            <person name="Machado H."/>
            <person name="Gram L."/>
        </authorList>
    </citation>
    <scope>NUCLEOTIDE SEQUENCE [LARGE SCALE GENOMIC DNA]</scope>
    <source>
        <strain evidence="2 3">DSM 22954</strain>
    </source>
</reference>
<organism evidence="2 3">
    <name type="scientific">Photobacterium ganghwense</name>
    <dbReference type="NCBI Taxonomy" id="320778"/>
    <lineage>
        <taxon>Bacteria</taxon>
        <taxon>Pseudomonadati</taxon>
        <taxon>Pseudomonadota</taxon>
        <taxon>Gammaproteobacteria</taxon>
        <taxon>Vibrionales</taxon>
        <taxon>Vibrionaceae</taxon>
        <taxon>Photobacterium</taxon>
    </lineage>
</organism>
<dbReference type="AlphaFoldDB" id="A0A0J1H9T3"/>
<dbReference type="EMBL" id="LDOU01000015">
    <property type="protein sequence ID" value="KLV08463.1"/>
    <property type="molecule type" value="Genomic_DNA"/>
</dbReference>